<reference evidence="1 2" key="1">
    <citation type="submission" date="2024-04" db="EMBL/GenBank/DDBJ databases">
        <title>Tritrichomonas musculus Genome.</title>
        <authorList>
            <person name="Alves-Ferreira E."/>
            <person name="Grigg M."/>
            <person name="Lorenzi H."/>
            <person name="Galac M."/>
        </authorList>
    </citation>
    <scope>NUCLEOTIDE SEQUENCE [LARGE SCALE GENOMIC DNA]</scope>
    <source>
        <strain evidence="1 2">EAF2021</strain>
    </source>
</reference>
<evidence type="ECO:0000313" key="1">
    <source>
        <dbReference type="EMBL" id="KAK8897048.1"/>
    </source>
</evidence>
<sequence>MSSSPLPPGYRSVQDFLLRCHSRISSTRLDQQQIQNNKSYKVQPCLSCTPETTQSTKPNRNDRFYYEGSYKNASLPSELPKPDSISFHPI</sequence>
<proteinExistence type="predicted"/>
<organism evidence="1 2">
    <name type="scientific">Tritrichomonas musculus</name>
    <dbReference type="NCBI Taxonomy" id="1915356"/>
    <lineage>
        <taxon>Eukaryota</taxon>
        <taxon>Metamonada</taxon>
        <taxon>Parabasalia</taxon>
        <taxon>Tritrichomonadida</taxon>
        <taxon>Tritrichomonadidae</taxon>
        <taxon>Tritrichomonas</taxon>
    </lineage>
</organism>
<evidence type="ECO:0000313" key="2">
    <source>
        <dbReference type="Proteomes" id="UP001470230"/>
    </source>
</evidence>
<protein>
    <submittedName>
        <fullName evidence="1">Uncharacterized protein</fullName>
    </submittedName>
</protein>
<comment type="caution">
    <text evidence="1">The sequence shown here is derived from an EMBL/GenBank/DDBJ whole genome shotgun (WGS) entry which is preliminary data.</text>
</comment>
<accession>A0ABR2L1T6</accession>
<keyword evidence="2" id="KW-1185">Reference proteome</keyword>
<dbReference type="EMBL" id="JAPFFF010000002">
    <property type="protein sequence ID" value="KAK8897048.1"/>
    <property type="molecule type" value="Genomic_DNA"/>
</dbReference>
<name>A0ABR2L1T6_9EUKA</name>
<gene>
    <name evidence="1" type="ORF">M9Y10_014982</name>
</gene>
<dbReference type="Proteomes" id="UP001470230">
    <property type="component" value="Unassembled WGS sequence"/>
</dbReference>